<evidence type="ECO:0000256" key="4">
    <source>
        <dbReference type="SAM" id="MobiDB-lite"/>
    </source>
</evidence>
<keyword evidence="3" id="KW-0539">Nucleus</keyword>
<reference evidence="6" key="1">
    <citation type="journal article" date="2010" name="Science">
        <title>Plasticity of animal genome architecture unmasked by rapid evolution of a pelagic tunicate.</title>
        <authorList>
            <person name="Denoeud F."/>
            <person name="Henriet S."/>
            <person name="Mungpakdee S."/>
            <person name="Aury J.M."/>
            <person name="Da Silva C."/>
            <person name="Brinkmann H."/>
            <person name="Mikhaleva J."/>
            <person name="Olsen L.C."/>
            <person name="Jubin C."/>
            <person name="Canestro C."/>
            <person name="Bouquet J.M."/>
            <person name="Danks G."/>
            <person name="Poulain J."/>
            <person name="Campsteijn C."/>
            <person name="Adamski M."/>
            <person name="Cross I."/>
            <person name="Yadetie F."/>
            <person name="Muffato M."/>
            <person name="Louis A."/>
            <person name="Butcher S."/>
            <person name="Tsagkogeorga G."/>
            <person name="Konrad A."/>
            <person name="Singh S."/>
            <person name="Jensen M.F."/>
            <person name="Cong E.H."/>
            <person name="Eikeseth-Otteraa H."/>
            <person name="Noel B."/>
            <person name="Anthouard V."/>
            <person name="Porcel B.M."/>
            <person name="Kachouri-Lafond R."/>
            <person name="Nishino A."/>
            <person name="Ugolini M."/>
            <person name="Chourrout P."/>
            <person name="Nishida H."/>
            <person name="Aasland R."/>
            <person name="Huzurbazar S."/>
            <person name="Westhof E."/>
            <person name="Delsuc F."/>
            <person name="Lehrach H."/>
            <person name="Reinhardt R."/>
            <person name="Weissenbach J."/>
            <person name="Roy S.W."/>
            <person name="Artiguenave F."/>
            <person name="Postlethwait J.H."/>
            <person name="Manak J.R."/>
            <person name="Thompson E.M."/>
            <person name="Jaillon O."/>
            <person name="Du Pasquier L."/>
            <person name="Boudinot P."/>
            <person name="Liberles D.A."/>
            <person name="Volff J.N."/>
            <person name="Philippe H."/>
            <person name="Lenhard B."/>
            <person name="Roest Crollius H."/>
            <person name="Wincker P."/>
            <person name="Chourrout D."/>
        </authorList>
    </citation>
    <scope>NUCLEOTIDE SEQUENCE [LARGE SCALE GENOMIC DNA]</scope>
</reference>
<dbReference type="Pfam" id="PF00178">
    <property type="entry name" value="Ets"/>
    <property type="match status" value="1"/>
</dbReference>
<dbReference type="PANTHER" id="PTHR11849:SF182">
    <property type="entry name" value="SAM POINTED DOMAIN-CONTAINING ETS TRANSCRIPTION FACTOR"/>
    <property type="match status" value="1"/>
</dbReference>
<keyword evidence="7" id="KW-1185">Reference proteome</keyword>
<evidence type="ECO:0000313" key="6">
    <source>
        <dbReference type="EMBL" id="CBY07981.1"/>
    </source>
</evidence>
<feature type="region of interest" description="Disordered" evidence="4">
    <location>
        <begin position="19"/>
        <end position="51"/>
    </location>
</feature>
<keyword evidence="2 3" id="KW-0238">DNA-binding</keyword>
<dbReference type="GO" id="GO:0030154">
    <property type="term" value="P:cell differentiation"/>
    <property type="evidence" value="ECO:0007669"/>
    <property type="project" value="TreeGrafter"/>
</dbReference>
<dbReference type="SUPFAM" id="SSF46785">
    <property type="entry name" value="Winged helix' DNA-binding domain"/>
    <property type="match status" value="1"/>
</dbReference>
<dbReference type="EMBL" id="FN653027">
    <property type="protein sequence ID" value="CBY07981.1"/>
    <property type="molecule type" value="Genomic_DNA"/>
</dbReference>
<dbReference type="SMART" id="SM00413">
    <property type="entry name" value="ETS"/>
    <property type="match status" value="1"/>
</dbReference>
<feature type="compositionally biased region" description="Basic residues" evidence="4">
    <location>
        <begin position="192"/>
        <end position="203"/>
    </location>
</feature>
<dbReference type="Proteomes" id="UP000001307">
    <property type="component" value="Unassembled WGS sequence"/>
</dbReference>
<dbReference type="InterPro" id="IPR046328">
    <property type="entry name" value="ETS_fam"/>
</dbReference>
<dbReference type="PRINTS" id="PR00454">
    <property type="entry name" value="ETSDOMAIN"/>
</dbReference>
<evidence type="ECO:0000256" key="1">
    <source>
        <dbReference type="ARBA" id="ARBA00005562"/>
    </source>
</evidence>
<dbReference type="InterPro" id="IPR036388">
    <property type="entry name" value="WH-like_DNA-bd_sf"/>
</dbReference>
<dbReference type="PROSITE" id="PS00346">
    <property type="entry name" value="ETS_DOMAIN_2"/>
    <property type="match status" value="1"/>
</dbReference>
<dbReference type="GO" id="GO:0000981">
    <property type="term" value="F:DNA-binding transcription factor activity, RNA polymerase II-specific"/>
    <property type="evidence" value="ECO:0007669"/>
    <property type="project" value="TreeGrafter"/>
</dbReference>
<organism evidence="6">
    <name type="scientific">Oikopleura dioica</name>
    <name type="common">Tunicate</name>
    <dbReference type="NCBI Taxonomy" id="34765"/>
    <lineage>
        <taxon>Eukaryota</taxon>
        <taxon>Metazoa</taxon>
        <taxon>Chordata</taxon>
        <taxon>Tunicata</taxon>
        <taxon>Appendicularia</taxon>
        <taxon>Copelata</taxon>
        <taxon>Oikopleuridae</taxon>
        <taxon>Oikopleura</taxon>
    </lineage>
</organism>
<dbReference type="AlphaFoldDB" id="E4X6N1"/>
<dbReference type="InParanoid" id="E4X6N1"/>
<protein>
    <recommendedName>
        <fullName evidence="5">ETS domain-containing protein</fullName>
    </recommendedName>
</protein>
<dbReference type="InterPro" id="IPR036390">
    <property type="entry name" value="WH_DNA-bd_sf"/>
</dbReference>
<dbReference type="GO" id="GO:0043565">
    <property type="term" value="F:sequence-specific DNA binding"/>
    <property type="evidence" value="ECO:0007669"/>
    <property type="project" value="InterPro"/>
</dbReference>
<evidence type="ECO:0000256" key="2">
    <source>
        <dbReference type="ARBA" id="ARBA00023125"/>
    </source>
</evidence>
<sequence length="318" mass="36728">MTLPQIDSFKKEKFAFDTLSASSNDSTSSDRETMSWSPNYEPEMSQPQTEQAFKFEPIADPGYSQTSVDFGSTSDYFLNFYNPGQGSVEFNSPPLWRNGQNPPMASCSTWENMCENMYAAPPSASAPPNLYSLEQHVPEHASFNYSQHSVHQHSVYNSYGFEQSPPLRNHQFSEQNDLSMLSFPIIYSPEKKAKRQKSRKTPKKAISSEEASQFTEQDRLALTPNHKNSIHLWQFLAELLNQQKYLKCIKWMDREQGIFKIEDSQEVAKLWGLRKNRPNMNYDKLSRSIRQYYKKGIIQKPQVSSRLVYQFSAKFKSG</sequence>
<feature type="domain" description="ETS" evidence="5">
    <location>
        <begin position="230"/>
        <end position="312"/>
    </location>
</feature>
<evidence type="ECO:0000313" key="7">
    <source>
        <dbReference type="Proteomes" id="UP000001307"/>
    </source>
</evidence>
<name>E4X6N1_OIKDI</name>
<dbReference type="OrthoDB" id="10057999at2759"/>
<dbReference type="Gene3D" id="1.10.10.10">
    <property type="entry name" value="Winged helix-like DNA-binding domain superfamily/Winged helix DNA-binding domain"/>
    <property type="match status" value="1"/>
</dbReference>
<dbReference type="InterPro" id="IPR000418">
    <property type="entry name" value="Ets_dom"/>
</dbReference>
<proteinExistence type="inferred from homology"/>
<comment type="similarity">
    <text evidence="1 3">Belongs to the ETS family.</text>
</comment>
<evidence type="ECO:0000259" key="5">
    <source>
        <dbReference type="PROSITE" id="PS50061"/>
    </source>
</evidence>
<evidence type="ECO:0000256" key="3">
    <source>
        <dbReference type="RuleBase" id="RU004019"/>
    </source>
</evidence>
<dbReference type="GO" id="GO:0005634">
    <property type="term" value="C:nucleus"/>
    <property type="evidence" value="ECO:0007669"/>
    <property type="project" value="UniProtKB-SubCell"/>
</dbReference>
<accession>E4X6N1</accession>
<gene>
    <name evidence="6" type="ORF">GSOID_T00003345001</name>
</gene>
<dbReference type="PROSITE" id="PS50061">
    <property type="entry name" value="ETS_DOMAIN_3"/>
    <property type="match status" value="1"/>
</dbReference>
<dbReference type="PANTHER" id="PTHR11849">
    <property type="entry name" value="ETS"/>
    <property type="match status" value="1"/>
</dbReference>
<comment type="subcellular location">
    <subcellularLocation>
        <location evidence="3">Nucleus</location>
    </subcellularLocation>
</comment>
<feature type="region of interest" description="Disordered" evidence="4">
    <location>
        <begin position="191"/>
        <end position="219"/>
    </location>
</feature>